<dbReference type="EMBL" id="ML975161">
    <property type="protein sequence ID" value="KAF1811569.1"/>
    <property type="molecule type" value="Genomic_DNA"/>
</dbReference>
<proteinExistence type="predicted"/>
<gene>
    <name evidence="2 4" type="ORF">P152DRAFT_60167</name>
</gene>
<reference evidence="2 4" key="1">
    <citation type="submission" date="2020-01" db="EMBL/GenBank/DDBJ databases">
        <authorList>
            <consortium name="DOE Joint Genome Institute"/>
            <person name="Haridas S."/>
            <person name="Albert R."/>
            <person name="Binder M."/>
            <person name="Bloem J."/>
            <person name="Labutti K."/>
            <person name="Salamov A."/>
            <person name="Andreopoulos B."/>
            <person name="Baker S.E."/>
            <person name="Barry K."/>
            <person name="Bills G."/>
            <person name="Bluhm B.H."/>
            <person name="Cannon C."/>
            <person name="Castanera R."/>
            <person name="Culley D.E."/>
            <person name="Daum C."/>
            <person name="Ezra D."/>
            <person name="Gonzalez J.B."/>
            <person name="Henrissat B."/>
            <person name="Kuo A."/>
            <person name="Liang C."/>
            <person name="Lipzen A."/>
            <person name="Lutzoni F."/>
            <person name="Magnuson J."/>
            <person name="Mondo S."/>
            <person name="Nolan M."/>
            <person name="Ohm R."/>
            <person name="Pangilinan J."/>
            <person name="Park H.-J."/>
            <person name="Ramirez L."/>
            <person name="Alfaro M."/>
            <person name="Sun H."/>
            <person name="Tritt A."/>
            <person name="Yoshinaga Y."/>
            <person name="Zwiers L.-H."/>
            <person name="Turgeon B.G."/>
            <person name="Goodwin S.B."/>
            <person name="Spatafora J.W."/>
            <person name="Crous P.W."/>
            <person name="Grigoriev I.V."/>
        </authorList>
    </citation>
    <scope>NUCLEOTIDE SEQUENCE</scope>
    <source>
        <strain evidence="2 4">CBS 781.70</strain>
    </source>
</reference>
<evidence type="ECO:0000313" key="2">
    <source>
        <dbReference type="EMBL" id="KAF1811569.1"/>
    </source>
</evidence>
<evidence type="ECO:0000256" key="1">
    <source>
        <dbReference type="SAM" id="SignalP"/>
    </source>
</evidence>
<evidence type="ECO:0008006" key="5">
    <source>
        <dbReference type="Google" id="ProtNLM"/>
    </source>
</evidence>
<keyword evidence="1" id="KW-0732">Signal</keyword>
<reference evidence="4" key="3">
    <citation type="submission" date="2025-04" db="UniProtKB">
        <authorList>
            <consortium name="RefSeq"/>
        </authorList>
    </citation>
    <scope>IDENTIFICATION</scope>
    <source>
        <strain evidence="4">CBS 781.70</strain>
    </source>
</reference>
<feature type="signal peptide" evidence="1">
    <location>
        <begin position="1"/>
        <end position="22"/>
    </location>
</feature>
<accession>A0A6G1G185</accession>
<dbReference type="RefSeq" id="XP_033533200.1">
    <property type="nucleotide sequence ID" value="XM_033683101.1"/>
</dbReference>
<evidence type="ECO:0000313" key="4">
    <source>
        <dbReference type="RefSeq" id="XP_033533200.1"/>
    </source>
</evidence>
<reference evidence="4" key="2">
    <citation type="submission" date="2020-04" db="EMBL/GenBank/DDBJ databases">
        <authorList>
            <consortium name="NCBI Genome Project"/>
        </authorList>
    </citation>
    <scope>NUCLEOTIDE SEQUENCE</scope>
    <source>
        <strain evidence="4">CBS 781.70</strain>
    </source>
</reference>
<protein>
    <recommendedName>
        <fullName evidence="5">Secreted protein</fullName>
    </recommendedName>
</protein>
<dbReference type="AlphaFoldDB" id="A0A6G1G185"/>
<sequence length="77" mass="8587">MSLHLIVTMFMSFSALSGPCRCQMSPAFLFHLSSFHENVIVVSCDLVLPCWQLDVPFSSRSQHCGLLEPVDVACDVR</sequence>
<dbReference type="Proteomes" id="UP000504638">
    <property type="component" value="Unplaced"/>
</dbReference>
<name>A0A6G1G185_9PEZI</name>
<organism evidence="2">
    <name type="scientific">Eremomyces bilateralis CBS 781.70</name>
    <dbReference type="NCBI Taxonomy" id="1392243"/>
    <lineage>
        <taxon>Eukaryota</taxon>
        <taxon>Fungi</taxon>
        <taxon>Dikarya</taxon>
        <taxon>Ascomycota</taxon>
        <taxon>Pezizomycotina</taxon>
        <taxon>Dothideomycetes</taxon>
        <taxon>Dothideomycetes incertae sedis</taxon>
        <taxon>Eremomycetales</taxon>
        <taxon>Eremomycetaceae</taxon>
        <taxon>Eremomyces</taxon>
    </lineage>
</organism>
<feature type="chain" id="PRO_5044631754" description="Secreted protein" evidence="1">
    <location>
        <begin position="23"/>
        <end position="77"/>
    </location>
</feature>
<dbReference type="GeneID" id="54423671"/>
<keyword evidence="3" id="KW-1185">Reference proteome</keyword>
<evidence type="ECO:0000313" key="3">
    <source>
        <dbReference type="Proteomes" id="UP000504638"/>
    </source>
</evidence>